<gene>
    <name evidence="4" type="ORF">KUTeg_011520</name>
</gene>
<dbReference type="InterPro" id="IPR004279">
    <property type="entry name" value="Perilipin"/>
</dbReference>
<evidence type="ECO:0000256" key="2">
    <source>
        <dbReference type="ARBA" id="ARBA00006311"/>
    </source>
</evidence>
<evidence type="ECO:0000313" key="4">
    <source>
        <dbReference type="EMBL" id="KAJ8310928.1"/>
    </source>
</evidence>
<evidence type="ECO:0000256" key="3">
    <source>
        <dbReference type="ARBA" id="ARBA00022677"/>
    </source>
</evidence>
<dbReference type="Proteomes" id="UP001217089">
    <property type="component" value="Unassembled WGS sequence"/>
</dbReference>
<dbReference type="SUPFAM" id="SSF109775">
    <property type="entry name" value="Mannose-6-phosphate receptor binding protein 1 (Tip47), C-terminal domain"/>
    <property type="match status" value="1"/>
</dbReference>
<comment type="similarity">
    <text evidence="2">Belongs to the perilipin family.</text>
</comment>
<accession>A0ABQ9F0K0</accession>
<dbReference type="PANTHER" id="PTHR14024">
    <property type="entry name" value="PERILIPIN"/>
    <property type="match status" value="1"/>
</dbReference>
<keyword evidence="5" id="KW-1185">Reference proteome</keyword>
<dbReference type="PANTHER" id="PTHR14024:SF49">
    <property type="entry name" value="LIPID STORAGE DROPLETS SURFACE-BINDING PROTEIN 1"/>
    <property type="match status" value="1"/>
</dbReference>
<protein>
    <recommendedName>
        <fullName evidence="6">Perilipin</fullName>
    </recommendedName>
</protein>
<keyword evidence="3" id="KW-0551">Lipid droplet</keyword>
<name>A0ABQ9F0K0_TEGGR</name>
<comment type="subcellular location">
    <subcellularLocation>
        <location evidence="1">Lipid droplet</location>
    </subcellularLocation>
</comment>
<sequence>MEKELCGSIVKPAVDRVNAVNQVKQLGTNTINTVKDLGMATVNKTLETSYGQYVVEKMDDVLTMSEDYLDKYLPDSEEEAEGTEMDNLSKEGVLDEFSVENSVTRVSHLTTKVRRRMYKRAVKDLKNVQMRSLESLAKLNFTVDLVKSYDEIPSWVLSQTKEKLSYLQETLHFVTETVIAAPLQFLGRSTKENDEIEME</sequence>
<organism evidence="4 5">
    <name type="scientific">Tegillarca granosa</name>
    <name type="common">Malaysian cockle</name>
    <name type="synonym">Anadara granosa</name>
    <dbReference type="NCBI Taxonomy" id="220873"/>
    <lineage>
        <taxon>Eukaryota</taxon>
        <taxon>Metazoa</taxon>
        <taxon>Spiralia</taxon>
        <taxon>Lophotrochozoa</taxon>
        <taxon>Mollusca</taxon>
        <taxon>Bivalvia</taxon>
        <taxon>Autobranchia</taxon>
        <taxon>Pteriomorphia</taxon>
        <taxon>Arcoida</taxon>
        <taxon>Arcoidea</taxon>
        <taxon>Arcidae</taxon>
        <taxon>Tegillarca</taxon>
    </lineage>
</organism>
<proteinExistence type="inferred from homology"/>
<evidence type="ECO:0000256" key="1">
    <source>
        <dbReference type="ARBA" id="ARBA00004502"/>
    </source>
</evidence>
<reference evidence="4 5" key="1">
    <citation type="submission" date="2022-12" db="EMBL/GenBank/DDBJ databases">
        <title>Chromosome-level genome of Tegillarca granosa.</title>
        <authorList>
            <person name="Kim J."/>
        </authorList>
    </citation>
    <scope>NUCLEOTIDE SEQUENCE [LARGE SCALE GENOMIC DNA]</scope>
    <source>
        <strain evidence="4">Teg-2019</strain>
        <tissue evidence="4">Adductor muscle</tissue>
    </source>
</reference>
<evidence type="ECO:0008006" key="6">
    <source>
        <dbReference type="Google" id="ProtNLM"/>
    </source>
</evidence>
<dbReference type="Gene3D" id="1.20.120.340">
    <property type="entry name" value="Flagellar protein FliS"/>
    <property type="match status" value="1"/>
</dbReference>
<dbReference type="Pfam" id="PF03036">
    <property type="entry name" value="Perilipin"/>
    <property type="match status" value="1"/>
</dbReference>
<dbReference type="EMBL" id="JARBDR010000639">
    <property type="protein sequence ID" value="KAJ8310928.1"/>
    <property type="molecule type" value="Genomic_DNA"/>
</dbReference>
<evidence type="ECO:0000313" key="5">
    <source>
        <dbReference type="Proteomes" id="UP001217089"/>
    </source>
</evidence>
<comment type="caution">
    <text evidence="4">The sequence shown here is derived from an EMBL/GenBank/DDBJ whole genome shotgun (WGS) entry which is preliminary data.</text>
</comment>